<dbReference type="SUPFAM" id="SSF81383">
    <property type="entry name" value="F-box domain"/>
    <property type="match status" value="1"/>
</dbReference>
<accession>A0AAD7H150</accession>
<proteinExistence type="predicted"/>
<evidence type="ECO:0000313" key="3">
    <source>
        <dbReference type="EMBL" id="KAJ7709574.1"/>
    </source>
</evidence>
<feature type="compositionally biased region" description="Polar residues" evidence="1">
    <location>
        <begin position="21"/>
        <end position="31"/>
    </location>
</feature>
<dbReference type="InterPro" id="IPR036047">
    <property type="entry name" value="F-box-like_dom_sf"/>
</dbReference>
<dbReference type="InterPro" id="IPR001810">
    <property type="entry name" value="F-box_dom"/>
</dbReference>
<feature type="region of interest" description="Disordered" evidence="1">
    <location>
        <begin position="1"/>
        <end position="35"/>
    </location>
</feature>
<dbReference type="SMART" id="SM00256">
    <property type="entry name" value="FBOX"/>
    <property type="match status" value="1"/>
</dbReference>
<dbReference type="CDD" id="cd09917">
    <property type="entry name" value="F-box_SF"/>
    <property type="match status" value="1"/>
</dbReference>
<dbReference type="EMBL" id="JARKIE010000002">
    <property type="protein sequence ID" value="KAJ7709574.1"/>
    <property type="molecule type" value="Genomic_DNA"/>
</dbReference>
<dbReference type="PROSITE" id="PS50181">
    <property type="entry name" value="FBOX"/>
    <property type="match status" value="1"/>
</dbReference>
<dbReference type="Pfam" id="PF00646">
    <property type="entry name" value="F-box"/>
    <property type="match status" value="1"/>
</dbReference>
<dbReference type="Proteomes" id="UP001221757">
    <property type="component" value="Unassembled WGS sequence"/>
</dbReference>
<name>A0AAD7H150_MYCRO</name>
<reference evidence="3" key="1">
    <citation type="submission" date="2023-03" db="EMBL/GenBank/DDBJ databases">
        <title>Massive genome expansion in bonnet fungi (Mycena s.s.) driven by repeated elements and novel gene families across ecological guilds.</title>
        <authorList>
            <consortium name="Lawrence Berkeley National Laboratory"/>
            <person name="Harder C.B."/>
            <person name="Miyauchi S."/>
            <person name="Viragh M."/>
            <person name="Kuo A."/>
            <person name="Thoen E."/>
            <person name="Andreopoulos B."/>
            <person name="Lu D."/>
            <person name="Skrede I."/>
            <person name="Drula E."/>
            <person name="Henrissat B."/>
            <person name="Morin E."/>
            <person name="Kohler A."/>
            <person name="Barry K."/>
            <person name="LaButti K."/>
            <person name="Morin E."/>
            <person name="Salamov A."/>
            <person name="Lipzen A."/>
            <person name="Mereny Z."/>
            <person name="Hegedus B."/>
            <person name="Baldrian P."/>
            <person name="Stursova M."/>
            <person name="Weitz H."/>
            <person name="Taylor A."/>
            <person name="Grigoriev I.V."/>
            <person name="Nagy L.G."/>
            <person name="Martin F."/>
            <person name="Kauserud H."/>
        </authorList>
    </citation>
    <scope>NUCLEOTIDE SEQUENCE</scope>
    <source>
        <strain evidence="3">CBHHK067</strain>
    </source>
</reference>
<organism evidence="3 4">
    <name type="scientific">Mycena rosella</name>
    <name type="common">Pink bonnet</name>
    <name type="synonym">Agaricus rosellus</name>
    <dbReference type="NCBI Taxonomy" id="1033263"/>
    <lineage>
        <taxon>Eukaryota</taxon>
        <taxon>Fungi</taxon>
        <taxon>Dikarya</taxon>
        <taxon>Basidiomycota</taxon>
        <taxon>Agaricomycotina</taxon>
        <taxon>Agaricomycetes</taxon>
        <taxon>Agaricomycetidae</taxon>
        <taxon>Agaricales</taxon>
        <taxon>Marasmiineae</taxon>
        <taxon>Mycenaceae</taxon>
        <taxon>Mycena</taxon>
    </lineage>
</organism>
<comment type="caution">
    <text evidence="3">The sequence shown here is derived from an EMBL/GenBank/DDBJ whole genome shotgun (WGS) entry which is preliminary data.</text>
</comment>
<protein>
    <recommendedName>
        <fullName evidence="2">F-box domain-containing protein</fullName>
    </recommendedName>
</protein>
<gene>
    <name evidence="3" type="ORF">B0H17DRAFT_1190776</name>
</gene>
<dbReference type="AlphaFoldDB" id="A0AAD7H150"/>
<feature type="domain" description="F-box" evidence="2">
    <location>
        <begin position="44"/>
        <end position="93"/>
    </location>
</feature>
<sequence>MPPRKKTAAAGNAPAKRSRKISGTSASTVSPAATRRFRGRGGQLRMLPEMPLDILFEIFSHLEPPDVLHLARTTKDLRNVLMSHSAISIWKSAFLNDPDLPGVPEGLNEPQYANLAFSPHCHFCFVAGEHSILWVFRVRVCQKCIPSRYDEARKITKNMAGLKGNTDLLRRSTANTGFLHCLEEAEELNKELLKLKKGDASKLEDFIAERNKFVEEIHAKAEMSVPLRFARRQRILQEARDRKKEAIRRRLRELGYTEEVEYINDNRPDIFSEHALVKSNNELTDRIWENNKPQLIELMQDVREKMKRKQRKTLLKNRQRLLLSVLKAYNHERPIDEINPRAVEVCVLPNIKAMIEDPSMDAYTTEDSFQEVVDGLPRLFEEWRESKTRSLLALLPGRNDRDFLYRATTYFRCSECSEPIAYPRILAHACLYELRHGHRNRDDDLAQLCVNLDSEPWNCDGKRVSYYTAAEASATSVVRTCGLDTNMTTAQDMDDVNPWLECLRCSHKVRGKAIFRWRKAILHDMYHAASAEESVWGLLGDKDSEAAEELQQKAYQNCASDVLDYICTRPGCRQQFSFWYLRSHLRVSHGIEHPDEEEDYALQVDASMDQPPFPLMLPHSTPEVIEIADDDNYELEYIGNCIVVDDE</sequence>
<evidence type="ECO:0000313" key="4">
    <source>
        <dbReference type="Proteomes" id="UP001221757"/>
    </source>
</evidence>
<evidence type="ECO:0000259" key="2">
    <source>
        <dbReference type="PROSITE" id="PS50181"/>
    </source>
</evidence>
<keyword evidence="4" id="KW-1185">Reference proteome</keyword>
<evidence type="ECO:0000256" key="1">
    <source>
        <dbReference type="SAM" id="MobiDB-lite"/>
    </source>
</evidence>